<feature type="domain" description="Peptidase S1" evidence="2">
    <location>
        <begin position="71"/>
        <end position="344"/>
    </location>
</feature>
<dbReference type="GO" id="GO:0004252">
    <property type="term" value="F:serine-type endopeptidase activity"/>
    <property type="evidence" value="ECO:0007669"/>
    <property type="project" value="InterPro"/>
</dbReference>
<sequence>MRLLLVTLTVLLATVCNAYRVPYAQQAALCIQCKAVVYTLTLPEIEHHQVPTVLEGVCSFTEIEKQSCIKTLGGPDPKPVEIEAHPYIAAIVEIPTEDENGPLRCSGTILDPEWILTSAGCFTEEAEESATAYKMIPWTNFQVLVGAVNIHPERGESTDPYSQSLEIANVILAEDYKLDKKGEYWHGDVALVKLNGSITFGPNGTAPIAVWMPTPEALEKHVFNGLHVSAFDILGWRINGAFSKPHAKLQKFTAERLAGDDCDGLHDDEKTLFCMETPEEDTVCSSDIGAPTVFHTLQPMWSWIQIGMLVEAPDNCRGDNEEEGSQMRFIDTSEYCEWMAKMTEKEICTDTPPYLEDLK</sequence>
<evidence type="ECO:0000256" key="1">
    <source>
        <dbReference type="SAM" id="SignalP"/>
    </source>
</evidence>
<keyword evidence="1" id="KW-0732">Signal</keyword>
<dbReference type="InterPro" id="IPR051333">
    <property type="entry name" value="CLIP_Serine_Protease"/>
</dbReference>
<dbReference type="Gene3D" id="2.40.10.10">
    <property type="entry name" value="Trypsin-like serine proteases"/>
    <property type="match status" value="1"/>
</dbReference>
<dbReference type="InterPro" id="IPR043504">
    <property type="entry name" value="Peptidase_S1_PA_chymotrypsin"/>
</dbReference>
<feature type="chain" id="PRO_5041352755" description="Peptidase S1 domain-containing protein" evidence="1">
    <location>
        <begin position="19"/>
        <end position="359"/>
    </location>
</feature>
<dbReference type="SUPFAM" id="SSF50494">
    <property type="entry name" value="Trypsin-like serine proteases"/>
    <property type="match status" value="1"/>
</dbReference>
<dbReference type="Proteomes" id="UP001177023">
    <property type="component" value="Unassembled WGS sequence"/>
</dbReference>
<dbReference type="PRINTS" id="PR00722">
    <property type="entry name" value="CHYMOTRYPSIN"/>
</dbReference>
<dbReference type="SMART" id="SM00020">
    <property type="entry name" value="Tryp_SPc"/>
    <property type="match status" value="1"/>
</dbReference>
<dbReference type="AlphaFoldDB" id="A0AA36CHT8"/>
<dbReference type="Pfam" id="PF00089">
    <property type="entry name" value="Trypsin"/>
    <property type="match status" value="1"/>
</dbReference>
<keyword evidence="4" id="KW-1185">Reference proteome</keyword>
<dbReference type="InterPro" id="IPR001314">
    <property type="entry name" value="Peptidase_S1A"/>
</dbReference>
<dbReference type="PANTHER" id="PTHR24260">
    <property type="match status" value="1"/>
</dbReference>
<accession>A0AA36CHT8</accession>
<dbReference type="GO" id="GO:0006508">
    <property type="term" value="P:proteolysis"/>
    <property type="evidence" value="ECO:0007669"/>
    <property type="project" value="InterPro"/>
</dbReference>
<gene>
    <name evidence="3" type="ORF">MSPICULIGERA_LOCUS7792</name>
</gene>
<protein>
    <recommendedName>
        <fullName evidence="2">Peptidase S1 domain-containing protein</fullName>
    </recommendedName>
</protein>
<evidence type="ECO:0000259" key="2">
    <source>
        <dbReference type="PROSITE" id="PS50240"/>
    </source>
</evidence>
<dbReference type="PANTHER" id="PTHR24260:SF132">
    <property type="entry name" value="PEPTIDASE S1 DOMAIN-CONTAINING PROTEIN"/>
    <property type="match status" value="1"/>
</dbReference>
<dbReference type="InterPro" id="IPR009003">
    <property type="entry name" value="Peptidase_S1_PA"/>
</dbReference>
<dbReference type="EMBL" id="CATQJA010002001">
    <property type="protein sequence ID" value="CAJ0569309.1"/>
    <property type="molecule type" value="Genomic_DNA"/>
</dbReference>
<organism evidence="3 4">
    <name type="scientific">Mesorhabditis spiculigera</name>
    <dbReference type="NCBI Taxonomy" id="96644"/>
    <lineage>
        <taxon>Eukaryota</taxon>
        <taxon>Metazoa</taxon>
        <taxon>Ecdysozoa</taxon>
        <taxon>Nematoda</taxon>
        <taxon>Chromadorea</taxon>
        <taxon>Rhabditida</taxon>
        <taxon>Rhabditina</taxon>
        <taxon>Rhabditomorpha</taxon>
        <taxon>Rhabditoidea</taxon>
        <taxon>Rhabditidae</taxon>
        <taxon>Mesorhabditinae</taxon>
        <taxon>Mesorhabditis</taxon>
    </lineage>
</organism>
<name>A0AA36CHT8_9BILA</name>
<proteinExistence type="predicted"/>
<dbReference type="PROSITE" id="PS50240">
    <property type="entry name" value="TRYPSIN_DOM"/>
    <property type="match status" value="1"/>
</dbReference>
<comment type="caution">
    <text evidence="3">The sequence shown here is derived from an EMBL/GenBank/DDBJ whole genome shotgun (WGS) entry which is preliminary data.</text>
</comment>
<reference evidence="3" key="1">
    <citation type="submission" date="2023-06" db="EMBL/GenBank/DDBJ databases">
        <authorList>
            <person name="Delattre M."/>
        </authorList>
    </citation>
    <scope>NUCLEOTIDE SEQUENCE</scope>
    <source>
        <strain evidence="3">AF72</strain>
    </source>
</reference>
<feature type="signal peptide" evidence="1">
    <location>
        <begin position="1"/>
        <end position="18"/>
    </location>
</feature>
<feature type="non-terminal residue" evidence="3">
    <location>
        <position position="359"/>
    </location>
</feature>
<evidence type="ECO:0000313" key="3">
    <source>
        <dbReference type="EMBL" id="CAJ0569309.1"/>
    </source>
</evidence>
<dbReference type="InterPro" id="IPR001254">
    <property type="entry name" value="Trypsin_dom"/>
</dbReference>
<evidence type="ECO:0000313" key="4">
    <source>
        <dbReference type="Proteomes" id="UP001177023"/>
    </source>
</evidence>